<sequence>MKPLGRGELLHDHITPAVEPSEEPYGHSTSSNKIKGQLSGVAIFVPESITIESIHSRDFQSNPKSHDCHDCDSLVEKTGTGSQNETSSKKSEEDLPRLPSSTSRGALAGEQRRLVGDVWGQIGAMGAVIGPPGEAMEELYSPYHRCAGQANRAVGVL</sequence>
<dbReference type="AlphaFoldDB" id="K0RY78"/>
<feature type="region of interest" description="Disordered" evidence="1">
    <location>
        <begin position="1"/>
        <end position="33"/>
    </location>
</feature>
<dbReference type="Proteomes" id="UP000266841">
    <property type="component" value="Unassembled WGS sequence"/>
</dbReference>
<name>K0RY78_THAOC</name>
<dbReference type="EMBL" id="AGNL01026544">
    <property type="protein sequence ID" value="EJK57975.1"/>
    <property type="molecule type" value="Genomic_DNA"/>
</dbReference>
<evidence type="ECO:0000259" key="2">
    <source>
        <dbReference type="Pfam" id="PF20699"/>
    </source>
</evidence>
<protein>
    <recommendedName>
        <fullName evidence="2">DUF6820 domain-containing protein</fullName>
    </recommendedName>
</protein>
<feature type="compositionally biased region" description="Basic and acidic residues" evidence="1">
    <location>
        <begin position="87"/>
        <end position="96"/>
    </location>
</feature>
<accession>K0RY78</accession>
<evidence type="ECO:0000313" key="3">
    <source>
        <dbReference type="EMBL" id="EJK57975.1"/>
    </source>
</evidence>
<comment type="caution">
    <text evidence="3">The sequence shown here is derived from an EMBL/GenBank/DDBJ whole genome shotgun (WGS) entry which is preliminary data.</text>
</comment>
<feature type="region of interest" description="Disordered" evidence="1">
    <location>
        <begin position="55"/>
        <end position="109"/>
    </location>
</feature>
<feature type="compositionally biased region" description="Basic and acidic residues" evidence="1">
    <location>
        <begin position="55"/>
        <end position="75"/>
    </location>
</feature>
<proteinExistence type="predicted"/>
<keyword evidence="4" id="KW-1185">Reference proteome</keyword>
<organism evidence="3 4">
    <name type="scientific">Thalassiosira oceanica</name>
    <name type="common">Marine diatom</name>
    <dbReference type="NCBI Taxonomy" id="159749"/>
    <lineage>
        <taxon>Eukaryota</taxon>
        <taxon>Sar</taxon>
        <taxon>Stramenopiles</taxon>
        <taxon>Ochrophyta</taxon>
        <taxon>Bacillariophyta</taxon>
        <taxon>Coscinodiscophyceae</taxon>
        <taxon>Thalassiosirophycidae</taxon>
        <taxon>Thalassiosirales</taxon>
        <taxon>Thalassiosiraceae</taxon>
        <taxon>Thalassiosira</taxon>
    </lineage>
</organism>
<evidence type="ECO:0000313" key="4">
    <source>
        <dbReference type="Proteomes" id="UP000266841"/>
    </source>
</evidence>
<feature type="domain" description="DUF6820" evidence="2">
    <location>
        <begin position="86"/>
        <end position="130"/>
    </location>
</feature>
<gene>
    <name evidence="3" type="ORF">THAOC_21937</name>
</gene>
<dbReference type="Pfam" id="PF20699">
    <property type="entry name" value="DUF6820"/>
    <property type="match status" value="1"/>
</dbReference>
<evidence type="ECO:0000256" key="1">
    <source>
        <dbReference type="SAM" id="MobiDB-lite"/>
    </source>
</evidence>
<dbReference type="InterPro" id="IPR049223">
    <property type="entry name" value="DUF6820"/>
</dbReference>
<reference evidence="3 4" key="1">
    <citation type="journal article" date="2012" name="Genome Biol.">
        <title>Genome and low-iron response of an oceanic diatom adapted to chronic iron limitation.</title>
        <authorList>
            <person name="Lommer M."/>
            <person name="Specht M."/>
            <person name="Roy A.S."/>
            <person name="Kraemer L."/>
            <person name="Andreson R."/>
            <person name="Gutowska M.A."/>
            <person name="Wolf J."/>
            <person name="Bergner S.V."/>
            <person name="Schilhabel M.B."/>
            <person name="Klostermeier U.C."/>
            <person name="Beiko R.G."/>
            <person name="Rosenstiel P."/>
            <person name="Hippler M."/>
            <person name="Laroche J."/>
        </authorList>
    </citation>
    <scope>NUCLEOTIDE SEQUENCE [LARGE SCALE GENOMIC DNA]</scope>
    <source>
        <strain evidence="3 4">CCMP1005</strain>
    </source>
</reference>